<name>A0ABT8J2I1_9MICO</name>
<evidence type="ECO:0000256" key="3">
    <source>
        <dbReference type="SAM" id="SignalP"/>
    </source>
</evidence>
<evidence type="ECO:0000313" key="5">
    <source>
        <dbReference type="Proteomes" id="UP001174210"/>
    </source>
</evidence>
<dbReference type="Proteomes" id="UP001174210">
    <property type="component" value="Unassembled WGS sequence"/>
</dbReference>
<keyword evidence="5" id="KW-1185">Reference proteome</keyword>
<sequence length="886" mass="92374">MKRLQRFALSVGAFAVVGAIGMGTLAPAEAASTGAGYSGITPEGGYLGNYVVPDGSRAYCMDSSADWPSGATGGASLVGALTTEMGDALSSSVLQRLNYALTTWGQTADATQAAAVNAYVYAYTSTWAHYNGQGYNTGVHYIDGNQAVLGAFNYIWDQTETQYNQRQNVPAFTGSMSFSVDNNNYTGSLRVVNLPAGATVNLQLSNGIFTDSGSSAKNGVGNGTYPVKGVPTDGTPFYKISATGNVNAPAGWTYDGNVTIYYTGGQQRVIKAGTTTPQRGNYTITASDPVERSTLFSPVVTTSVQSRFVDEGSSFTDTLQADVATGSQPWRQTTSGRYIPVVAKGTLYGPFADQPTPSATVPAGASVAGTATVTLNGPGTYTAPSVLAANHAPGFYQWVWDIDATDSSVGAQLFMPDGYRWADQFGLQAEAHVVAAKLSGVSTAAADEIGFGHAASDTLTVSLDQGPWPTIGGAPIPAHFQNKTYWVEGDTAPTPGDSIPADAKLFHTTDVTVTAPGDYHSDEITAPPTAAGYLVNVWTIIQDGPGAGYFADWTDGWATKGEVTKVSPPTVSTEAIASVALGDETNDTAIVDGQIPASYCGTTQPADGATSCPNTVTFAAYLQHDLGDQPVCEADNEVFNTGYIPESDQPVAPNAAAAGTPTPTATPDAPIERDPAYFYNKPVPVDQAGRFPSADVIFKKVGVYYWVATFRTGDGTVINTGECGDQKEKTVVAEDDVVTKATPLLSIGQKGHDTAVVTGVIPKDATIEFAVYKQQGSTPVCAAANEVKVGKPQPLPATGEYTSDDYTFTEAGTFFWVEIVRNARGEITHQGKCGADGETTTVTALAKTGSDEAGAVWIGSAFGGILLAAGIVLFAVTRRTKRTTTK</sequence>
<dbReference type="EMBL" id="JAROCB010000006">
    <property type="protein sequence ID" value="MDN4599283.1"/>
    <property type="molecule type" value="Genomic_DNA"/>
</dbReference>
<comment type="caution">
    <text evidence="4">The sequence shown here is derived from an EMBL/GenBank/DDBJ whole genome shotgun (WGS) entry which is preliminary data.</text>
</comment>
<evidence type="ECO:0000256" key="2">
    <source>
        <dbReference type="SAM" id="Phobius"/>
    </source>
</evidence>
<accession>A0ABT8J2I1</accession>
<feature type="signal peptide" evidence="3">
    <location>
        <begin position="1"/>
        <end position="30"/>
    </location>
</feature>
<evidence type="ECO:0000256" key="1">
    <source>
        <dbReference type="SAM" id="MobiDB-lite"/>
    </source>
</evidence>
<keyword evidence="2" id="KW-0472">Membrane</keyword>
<feature type="chain" id="PRO_5045684482" evidence="3">
    <location>
        <begin position="31"/>
        <end position="886"/>
    </location>
</feature>
<organism evidence="4 5">
    <name type="scientific">Leifsonia virtsii</name>
    <dbReference type="NCBI Taxonomy" id="3035915"/>
    <lineage>
        <taxon>Bacteria</taxon>
        <taxon>Bacillati</taxon>
        <taxon>Actinomycetota</taxon>
        <taxon>Actinomycetes</taxon>
        <taxon>Micrococcales</taxon>
        <taxon>Microbacteriaceae</taxon>
        <taxon>Leifsonia</taxon>
    </lineage>
</organism>
<protein>
    <submittedName>
        <fullName evidence="4">Uncharacterized protein</fullName>
    </submittedName>
</protein>
<keyword evidence="3" id="KW-0732">Signal</keyword>
<feature type="transmembrane region" description="Helical" evidence="2">
    <location>
        <begin position="855"/>
        <end position="876"/>
    </location>
</feature>
<keyword evidence="2" id="KW-0812">Transmembrane</keyword>
<reference evidence="4" key="1">
    <citation type="submission" date="2023-03" db="EMBL/GenBank/DDBJ databases">
        <title>MT1 and MT2 Draft Genomes of Novel Species.</title>
        <authorList>
            <person name="Venkateswaran K."/>
        </authorList>
    </citation>
    <scope>NUCLEOTIDE SEQUENCE</scope>
    <source>
        <strain evidence="4">F6_8S_P_1A</strain>
    </source>
</reference>
<gene>
    <name evidence="4" type="ORF">P5G59_19180</name>
</gene>
<proteinExistence type="predicted"/>
<evidence type="ECO:0000313" key="4">
    <source>
        <dbReference type="EMBL" id="MDN4599283.1"/>
    </source>
</evidence>
<feature type="compositionally biased region" description="Low complexity" evidence="1">
    <location>
        <begin position="650"/>
        <end position="668"/>
    </location>
</feature>
<keyword evidence="2" id="KW-1133">Transmembrane helix</keyword>
<feature type="region of interest" description="Disordered" evidence="1">
    <location>
        <begin position="647"/>
        <end position="668"/>
    </location>
</feature>
<dbReference type="RefSeq" id="WP_301220629.1">
    <property type="nucleotide sequence ID" value="NZ_JAROCB010000006.1"/>
</dbReference>